<feature type="domain" description="DUF1587" evidence="3">
    <location>
        <begin position="119"/>
        <end position="182"/>
    </location>
</feature>
<gene>
    <name evidence="8" type="ORF">Pla100_24460</name>
</gene>
<feature type="signal peptide" evidence="1">
    <location>
        <begin position="1"/>
        <end position="27"/>
    </location>
</feature>
<feature type="domain" description="DUF1585" evidence="2">
    <location>
        <begin position="725"/>
        <end position="798"/>
    </location>
</feature>
<dbReference type="Pfam" id="PF07635">
    <property type="entry name" value="PSCyt1"/>
    <property type="match status" value="1"/>
</dbReference>
<feature type="domain" description="DUF1595" evidence="7">
    <location>
        <begin position="388"/>
        <end position="444"/>
    </location>
</feature>
<proteinExistence type="predicted"/>
<evidence type="ECO:0000313" key="8">
    <source>
        <dbReference type="EMBL" id="TWT97294.1"/>
    </source>
</evidence>
<dbReference type="InterPro" id="IPR013039">
    <property type="entry name" value="DUF1588"/>
</dbReference>
<organism evidence="8 9">
    <name type="scientific">Neorhodopirellula pilleata</name>
    <dbReference type="NCBI Taxonomy" id="2714738"/>
    <lineage>
        <taxon>Bacteria</taxon>
        <taxon>Pseudomonadati</taxon>
        <taxon>Planctomycetota</taxon>
        <taxon>Planctomycetia</taxon>
        <taxon>Pirellulales</taxon>
        <taxon>Pirellulaceae</taxon>
        <taxon>Neorhodopirellula</taxon>
    </lineage>
</organism>
<dbReference type="EMBL" id="SJPM01000004">
    <property type="protein sequence ID" value="TWT97294.1"/>
    <property type="molecule type" value="Genomic_DNA"/>
</dbReference>
<evidence type="ECO:0000259" key="5">
    <source>
        <dbReference type="Pfam" id="PF07631"/>
    </source>
</evidence>
<dbReference type="InterPro" id="IPR013042">
    <property type="entry name" value="DUF1592"/>
</dbReference>
<dbReference type="InterPro" id="IPR011429">
    <property type="entry name" value="Cyt_c_Planctomycete-type"/>
</dbReference>
<dbReference type="AlphaFoldDB" id="A0A5C6ABA9"/>
<evidence type="ECO:0000259" key="4">
    <source>
        <dbReference type="Pfam" id="PF07627"/>
    </source>
</evidence>
<dbReference type="Pfam" id="PF07624">
    <property type="entry name" value="PSD2"/>
    <property type="match status" value="1"/>
</dbReference>
<keyword evidence="1" id="KW-0732">Signal</keyword>
<dbReference type="Pfam" id="PF07637">
    <property type="entry name" value="PSD5"/>
    <property type="match status" value="1"/>
</dbReference>
<dbReference type="Proteomes" id="UP000316213">
    <property type="component" value="Unassembled WGS sequence"/>
</dbReference>
<feature type="domain" description="DUF1588" evidence="4">
    <location>
        <begin position="599"/>
        <end position="694"/>
    </location>
</feature>
<evidence type="ECO:0000259" key="3">
    <source>
        <dbReference type="Pfam" id="PF07626"/>
    </source>
</evidence>
<dbReference type="InterPro" id="IPR013043">
    <property type="entry name" value="DUF1595"/>
</dbReference>
<accession>A0A5C6ABA9</accession>
<evidence type="ECO:0000259" key="7">
    <source>
        <dbReference type="Pfam" id="PF07637"/>
    </source>
</evidence>
<dbReference type="Pfam" id="PF07626">
    <property type="entry name" value="PSD3"/>
    <property type="match status" value="1"/>
</dbReference>
<dbReference type="InterPro" id="IPR011478">
    <property type="entry name" value="DUF1585"/>
</dbReference>
<evidence type="ECO:0000256" key="1">
    <source>
        <dbReference type="SAM" id="SignalP"/>
    </source>
</evidence>
<feature type="domain" description="Cytochrome C Planctomycete-type" evidence="6">
    <location>
        <begin position="40"/>
        <end position="87"/>
    </location>
</feature>
<evidence type="ECO:0000313" key="9">
    <source>
        <dbReference type="Proteomes" id="UP000316213"/>
    </source>
</evidence>
<feature type="domain" description="DUF1592" evidence="5">
    <location>
        <begin position="453"/>
        <end position="579"/>
    </location>
</feature>
<dbReference type="Pfam" id="PF07627">
    <property type="entry name" value="PSCyt3"/>
    <property type="match status" value="1"/>
</dbReference>
<dbReference type="InterPro" id="IPR013036">
    <property type="entry name" value="DUF1587"/>
</dbReference>
<evidence type="ECO:0000259" key="2">
    <source>
        <dbReference type="Pfam" id="PF07624"/>
    </source>
</evidence>
<reference evidence="8 9" key="1">
    <citation type="submission" date="2019-02" db="EMBL/GenBank/DDBJ databases">
        <title>Deep-cultivation of Planctomycetes and their phenomic and genomic characterization uncovers novel biology.</title>
        <authorList>
            <person name="Wiegand S."/>
            <person name="Jogler M."/>
            <person name="Boedeker C."/>
            <person name="Pinto D."/>
            <person name="Vollmers J."/>
            <person name="Rivas-Marin E."/>
            <person name="Kohn T."/>
            <person name="Peeters S.H."/>
            <person name="Heuer A."/>
            <person name="Rast P."/>
            <person name="Oberbeckmann S."/>
            <person name="Bunk B."/>
            <person name="Jeske O."/>
            <person name="Meyerdierks A."/>
            <person name="Storesund J.E."/>
            <person name="Kallscheuer N."/>
            <person name="Luecker S."/>
            <person name="Lage O.M."/>
            <person name="Pohl T."/>
            <person name="Merkel B.J."/>
            <person name="Hornburger P."/>
            <person name="Mueller R.-W."/>
            <person name="Bruemmer F."/>
            <person name="Labrenz M."/>
            <person name="Spormann A.M."/>
            <person name="Op Den Camp H."/>
            <person name="Overmann J."/>
            <person name="Amann R."/>
            <person name="Jetten M.S.M."/>
            <person name="Mascher T."/>
            <person name="Medema M.H."/>
            <person name="Devos D.P."/>
            <person name="Kaster A.-K."/>
            <person name="Ovreas L."/>
            <person name="Rohde M."/>
            <person name="Galperin M.Y."/>
            <person name="Jogler C."/>
        </authorList>
    </citation>
    <scope>NUCLEOTIDE SEQUENCE [LARGE SCALE GENOMIC DNA]</scope>
    <source>
        <strain evidence="8 9">Pla100</strain>
    </source>
</reference>
<name>A0A5C6ABA9_9BACT</name>
<dbReference type="Pfam" id="PF07631">
    <property type="entry name" value="PSD4"/>
    <property type="match status" value="1"/>
</dbReference>
<protein>
    <submittedName>
        <fullName evidence="8">Planctomycete cytochrome C</fullName>
    </submittedName>
</protein>
<dbReference type="OrthoDB" id="175242at2"/>
<feature type="chain" id="PRO_5022859599" evidence="1">
    <location>
        <begin position="28"/>
        <end position="801"/>
    </location>
</feature>
<comment type="caution">
    <text evidence="8">The sequence shown here is derived from an EMBL/GenBank/DDBJ whole genome shotgun (WGS) entry which is preliminary data.</text>
</comment>
<keyword evidence="9" id="KW-1185">Reference proteome</keyword>
<evidence type="ECO:0000259" key="6">
    <source>
        <dbReference type="Pfam" id="PF07635"/>
    </source>
</evidence>
<dbReference type="RefSeq" id="WP_146577906.1">
    <property type="nucleotide sequence ID" value="NZ_SJPM01000004.1"/>
</dbReference>
<sequence precursor="true">MNAVFRSLVVLVGAVCCVIASSQPARSADGSLQKFLHQYCQACHGPENQEAELRVDSLVAARPEHDSVEAWARVLEMIEAGEMPPADEPRPDEAAVEQVIKQISERIAAATTQRPPALRRMNRQEYENTMHDLLGIDVPLADLLPEDGSVQGFDNVGTGLSISSVLMEQYLEAANVAFDAVIRRIEPLPAETRRADLMQIKENIESVKGNKGGVIEVANSFVKFTPGWPPARVDAAHPIEDGVYRCRLAVWPQDPGGRTIAVAVYVGALFGPETLQNIGVFDVTGTPEEPRLIEFTTRFKEGHAIHILPRIWPEHVTWRDKHEKRPGVGIMWCETYGPLDQSFPSEAQKQLFGDVDHITMVPDKPIYMRHRKGVKLHRVESQTPRQDAERIIRTLIPRAFRRPVSDKEMQPFVQLTLDRLDAGRPFEQAVRAGFAAVLCSPQFLLLNRQAEVDDYEIASRLSYFLWSTLPDEPLMQLAAEGKLSDPAVRHAQVERMVKDPRIDRFVENFTGQWLDLRDIDFTTPAQSLYPEYEPLLKEAMLGETRSFFTHLLQQDLSVRNLIDSDFTFLNERLADHYGIPGVQGHEHFRKVMLPEESVRGGVLTQASVLKVTANGTATSPVIRGVWVMDSILGRPLPPPPPGVPAVEPDIRGATTIRQQLDQHRDIAACARCHNRIDPPGFALEHFDAIGGERQWYRSLGEGEKLEKKLPYRKGLPVETASQLADGREFSDFREFRQCLLEDQDTFARALASKLLIYASGRPVRSADRLSVQRIIDAASQNDLGLRSMIHAVVQSELFLSR</sequence>